<comment type="caution">
    <text evidence="1">The sequence shown here is derived from an EMBL/GenBank/DDBJ whole genome shotgun (WGS) entry which is preliminary data.</text>
</comment>
<accession>A0ACB7Z9V2</accession>
<sequence>MERSNQFVSRLPSSSNRPPVSPKPFTLTPSSTALPMATSSSEGWQNPYFMTQPHQEPSVEFTNKNPPLVISRNPIVAIEPSSTNVGGITVKTEQGIDYELRGRKLDLNMDTRKLRRLLSNRISAKRARVRKEEHVVDLEKKLKDLEGEVGVLNHLLQSEADTNIQLRMENKILLEKLRDQELEAELSLAQIAEYQAEAKRYKELYAAELRKVAHSRQQKMQPMESDPALDFETLAIDPPNSLMPPY</sequence>
<dbReference type="EMBL" id="CM037162">
    <property type="protein sequence ID" value="KAH7862511.1"/>
    <property type="molecule type" value="Genomic_DNA"/>
</dbReference>
<name>A0ACB7Z9V2_9ERIC</name>
<evidence type="ECO:0000313" key="1">
    <source>
        <dbReference type="EMBL" id="KAH7862511.1"/>
    </source>
</evidence>
<evidence type="ECO:0000313" key="2">
    <source>
        <dbReference type="Proteomes" id="UP000828048"/>
    </source>
</evidence>
<proteinExistence type="predicted"/>
<reference evidence="1 2" key="1">
    <citation type="journal article" date="2021" name="Hortic Res">
        <title>High-quality reference genome and annotation aids understanding of berry development for evergreen blueberry (Vaccinium darrowii).</title>
        <authorList>
            <person name="Yu J."/>
            <person name="Hulse-Kemp A.M."/>
            <person name="Babiker E."/>
            <person name="Staton M."/>
        </authorList>
    </citation>
    <scope>NUCLEOTIDE SEQUENCE [LARGE SCALE GENOMIC DNA]</scope>
    <source>
        <strain evidence="2">cv. NJ 8807/NJ 8810</strain>
        <tissue evidence="1">Young leaf</tissue>
    </source>
</reference>
<keyword evidence="2" id="KW-1185">Reference proteome</keyword>
<organism evidence="1 2">
    <name type="scientific">Vaccinium darrowii</name>
    <dbReference type="NCBI Taxonomy" id="229202"/>
    <lineage>
        <taxon>Eukaryota</taxon>
        <taxon>Viridiplantae</taxon>
        <taxon>Streptophyta</taxon>
        <taxon>Embryophyta</taxon>
        <taxon>Tracheophyta</taxon>
        <taxon>Spermatophyta</taxon>
        <taxon>Magnoliopsida</taxon>
        <taxon>eudicotyledons</taxon>
        <taxon>Gunneridae</taxon>
        <taxon>Pentapetalae</taxon>
        <taxon>asterids</taxon>
        <taxon>Ericales</taxon>
        <taxon>Ericaceae</taxon>
        <taxon>Vaccinioideae</taxon>
        <taxon>Vaccinieae</taxon>
        <taxon>Vaccinium</taxon>
    </lineage>
</organism>
<dbReference type="Proteomes" id="UP000828048">
    <property type="component" value="Chromosome 12"/>
</dbReference>
<gene>
    <name evidence="1" type="ORF">Vadar_005893</name>
</gene>
<protein>
    <submittedName>
        <fullName evidence="1">Uncharacterized protein</fullName>
    </submittedName>
</protein>